<dbReference type="InterPro" id="IPR003599">
    <property type="entry name" value="Ig_sub"/>
</dbReference>
<dbReference type="InParanoid" id="A0A6P6Y351"/>
<dbReference type="InterPro" id="IPR007110">
    <property type="entry name" value="Ig-like_dom"/>
</dbReference>
<evidence type="ECO:0000256" key="6">
    <source>
        <dbReference type="SAM" id="SignalP"/>
    </source>
</evidence>
<dbReference type="Gene3D" id="2.60.40.10">
    <property type="entry name" value="Immunoglobulins"/>
    <property type="match status" value="1"/>
</dbReference>
<evidence type="ECO:0000259" key="7">
    <source>
        <dbReference type="PROSITE" id="PS50835"/>
    </source>
</evidence>
<protein>
    <submittedName>
        <fullName evidence="9">Uncharacterized protein LOC113794034</fullName>
    </submittedName>
</protein>
<keyword evidence="4" id="KW-0393">Immunoglobulin domain</keyword>
<keyword evidence="2" id="KW-0677">Repeat</keyword>
<feature type="domain" description="Ig-like" evidence="7">
    <location>
        <begin position="43"/>
        <end position="148"/>
    </location>
</feature>
<evidence type="ECO:0000256" key="4">
    <source>
        <dbReference type="ARBA" id="ARBA00023319"/>
    </source>
</evidence>
<dbReference type="OrthoDB" id="10012075at2759"/>
<evidence type="ECO:0000313" key="8">
    <source>
        <dbReference type="Proteomes" id="UP000515146"/>
    </source>
</evidence>
<feature type="signal peptide" evidence="6">
    <location>
        <begin position="1"/>
        <end position="18"/>
    </location>
</feature>
<evidence type="ECO:0000256" key="1">
    <source>
        <dbReference type="ARBA" id="ARBA00022729"/>
    </source>
</evidence>
<feature type="compositionally biased region" description="Basic and acidic residues" evidence="5">
    <location>
        <begin position="221"/>
        <end position="236"/>
    </location>
</feature>
<dbReference type="RefSeq" id="XP_027199922.1">
    <property type="nucleotide sequence ID" value="XM_027344121.1"/>
</dbReference>
<evidence type="ECO:0000256" key="2">
    <source>
        <dbReference type="ARBA" id="ARBA00022737"/>
    </source>
</evidence>
<dbReference type="SMART" id="SM00408">
    <property type="entry name" value="IGc2"/>
    <property type="match status" value="1"/>
</dbReference>
<keyword evidence="1 6" id="KW-0732">Signal</keyword>
<feature type="region of interest" description="Disordered" evidence="5">
    <location>
        <begin position="173"/>
        <end position="271"/>
    </location>
</feature>
<keyword evidence="8" id="KW-1185">Reference proteome</keyword>
<accession>A0A6P6Y351</accession>
<evidence type="ECO:0000256" key="3">
    <source>
        <dbReference type="ARBA" id="ARBA00023157"/>
    </source>
</evidence>
<dbReference type="SMART" id="SM00409">
    <property type="entry name" value="IG"/>
    <property type="match status" value="1"/>
</dbReference>
<organism evidence="8 9">
    <name type="scientific">Dermatophagoides pteronyssinus</name>
    <name type="common">European house dust mite</name>
    <dbReference type="NCBI Taxonomy" id="6956"/>
    <lineage>
        <taxon>Eukaryota</taxon>
        <taxon>Metazoa</taxon>
        <taxon>Ecdysozoa</taxon>
        <taxon>Arthropoda</taxon>
        <taxon>Chelicerata</taxon>
        <taxon>Arachnida</taxon>
        <taxon>Acari</taxon>
        <taxon>Acariformes</taxon>
        <taxon>Sarcoptiformes</taxon>
        <taxon>Astigmata</taxon>
        <taxon>Psoroptidia</taxon>
        <taxon>Analgoidea</taxon>
        <taxon>Pyroglyphidae</taxon>
        <taxon>Dermatophagoidinae</taxon>
        <taxon>Dermatophagoides</taxon>
    </lineage>
</organism>
<dbReference type="Proteomes" id="UP000515146">
    <property type="component" value="Unplaced"/>
</dbReference>
<gene>
    <name evidence="9" type="primary">LOC113794034</name>
</gene>
<dbReference type="InterPro" id="IPR036179">
    <property type="entry name" value="Ig-like_dom_sf"/>
</dbReference>
<evidence type="ECO:0000313" key="9">
    <source>
        <dbReference type="RefSeq" id="XP_027199922.1"/>
    </source>
</evidence>
<reference evidence="9" key="1">
    <citation type="submission" date="2025-08" db="UniProtKB">
        <authorList>
            <consortium name="RefSeq"/>
        </authorList>
    </citation>
    <scope>IDENTIFICATION</scope>
    <source>
        <strain evidence="9">Airmid</strain>
    </source>
</reference>
<evidence type="ECO:0000256" key="5">
    <source>
        <dbReference type="SAM" id="MobiDB-lite"/>
    </source>
</evidence>
<dbReference type="InterPro" id="IPR051170">
    <property type="entry name" value="Neural/epithelial_adhesion"/>
</dbReference>
<keyword evidence="3" id="KW-1015">Disulfide bond</keyword>
<dbReference type="PANTHER" id="PTHR12231:SF253">
    <property type="entry name" value="DPR-INTERACTING PROTEIN ETA, ISOFORM B-RELATED"/>
    <property type="match status" value="1"/>
</dbReference>
<proteinExistence type="predicted"/>
<dbReference type="SUPFAM" id="SSF48726">
    <property type="entry name" value="Immunoglobulin"/>
    <property type="match status" value="1"/>
</dbReference>
<dbReference type="Pfam" id="PF13927">
    <property type="entry name" value="Ig_3"/>
    <property type="match status" value="1"/>
</dbReference>
<name>A0A6P6Y351_DERPT</name>
<feature type="chain" id="PRO_5027981409" evidence="6">
    <location>
        <begin position="19"/>
        <end position="271"/>
    </location>
</feature>
<dbReference type="PANTHER" id="PTHR12231">
    <property type="entry name" value="CTX-RELATED TYPE I TRANSMEMBRANE PROTEIN"/>
    <property type="match status" value="1"/>
</dbReference>
<dbReference type="KEGG" id="dpte:113794034"/>
<sequence>MIFFVIFFSGCLSMFPMAENLQIINLDDVNATKTKLPDEQFPPHVWIPIEQISASIGSNITLNCLIEANPLSLNYWTFGSKSINVNNNKNNSNSSSNESKYKISINKTANDKHNLRLSIQSLSFEDVGHYQCHANNSLGHQMKQVEVHAHNDQEQQQRKSKWKISDHIHVPSLTKRKEDSSITFDPLTIDNDQSEQPKEKKIKLKWGQVPFKNTLPKRRKGQMDEDKYKDRGDVNYKLRNKNKRPQPIDDDKYKDRGDVNYKLRNKNRPKH</sequence>
<dbReference type="PROSITE" id="PS50835">
    <property type="entry name" value="IG_LIKE"/>
    <property type="match status" value="1"/>
</dbReference>
<dbReference type="GO" id="GO:0043005">
    <property type="term" value="C:neuron projection"/>
    <property type="evidence" value="ECO:0007669"/>
    <property type="project" value="TreeGrafter"/>
</dbReference>
<dbReference type="InterPro" id="IPR013783">
    <property type="entry name" value="Ig-like_fold"/>
</dbReference>
<dbReference type="InterPro" id="IPR003598">
    <property type="entry name" value="Ig_sub2"/>
</dbReference>
<dbReference type="AlphaFoldDB" id="A0A6P6Y351"/>
<feature type="compositionally biased region" description="Basic and acidic residues" evidence="5">
    <location>
        <begin position="246"/>
        <end position="261"/>
    </location>
</feature>